<organism evidence="1 2">
    <name type="scientific">Smallanthus sonchifolius</name>
    <dbReference type="NCBI Taxonomy" id="185202"/>
    <lineage>
        <taxon>Eukaryota</taxon>
        <taxon>Viridiplantae</taxon>
        <taxon>Streptophyta</taxon>
        <taxon>Embryophyta</taxon>
        <taxon>Tracheophyta</taxon>
        <taxon>Spermatophyta</taxon>
        <taxon>Magnoliopsida</taxon>
        <taxon>eudicotyledons</taxon>
        <taxon>Gunneridae</taxon>
        <taxon>Pentapetalae</taxon>
        <taxon>asterids</taxon>
        <taxon>campanulids</taxon>
        <taxon>Asterales</taxon>
        <taxon>Asteraceae</taxon>
        <taxon>Asteroideae</taxon>
        <taxon>Heliantheae alliance</taxon>
        <taxon>Millerieae</taxon>
        <taxon>Smallanthus</taxon>
    </lineage>
</organism>
<keyword evidence="2" id="KW-1185">Reference proteome</keyword>
<evidence type="ECO:0000313" key="2">
    <source>
        <dbReference type="Proteomes" id="UP001056120"/>
    </source>
</evidence>
<name>A0ACB9JWE6_9ASTR</name>
<dbReference type="EMBL" id="CM042019">
    <property type="protein sequence ID" value="KAI3824268.1"/>
    <property type="molecule type" value="Genomic_DNA"/>
</dbReference>
<reference evidence="1 2" key="2">
    <citation type="journal article" date="2022" name="Mol. Ecol. Resour.">
        <title>The genomes of chicory, endive, great burdock and yacon provide insights into Asteraceae paleo-polyploidization history and plant inulin production.</title>
        <authorList>
            <person name="Fan W."/>
            <person name="Wang S."/>
            <person name="Wang H."/>
            <person name="Wang A."/>
            <person name="Jiang F."/>
            <person name="Liu H."/>
            <person name="Zhao H."/>
            <person name="Xu D."/>
            <person name="Zhang Y."/>
        </authorList>
    </citation>
    <scope>NUCLEOTIDE SEQUENCE [LARGE SCALE GENOMIC DNA]</scope>
    <source>
        <strain evidence="2">cv. Yunnan</strain>
        <tissue evidence="1">Leaves</tissue>
    </source>
</reference>
<accession>A0ACB9JWE6</accession>
<gene>
    <name evidence="1" type="ORF">L1987_05719</name>
</gene>
<proteinExistence type="predicted"/>
<dbReference type="Proteomes" id="UP001056120">
    <property type="component" value="Linkage Group LG02"/>
</dbReference>
<evidence type="ECO:0000313" key="1">
    <source>
        <dbReference type="EMBL" id="KAI3824268.1"/>
    </source>
</evidence>
<sequence length="126" mass="14058">MRGFAETVEIECWGCGSCGAEPPIWSSRNHLWLPICQNHLATQLQRCFFTLNRRYLIITVFRNPRWRSCGGGNYEVAGIGGAEPPMWLPTHGPSEPAFDMPTPSFSKSIPDLSNPSPIIGPWLEIS</sequence>
<comment type="caution">
    <text evidence="1">The sequence shown here is derived from an EMBL/GenBank/DDBJ whole genome shotgun (WGS) entry which is preliminary data.</text>
</comment>
<reference evidence="2" key="1">
    <citation type="journal article" date="2022" name="Mol. Ecol. Resour.">
        <title>The genomes of chicory, endive, great burdock and yacon provide insights into Asteraceae palaeo-polyploidization history and plant inulin production.</title>
        <authorList>
            <person name="Fan W."/>
            <person name="Wang S."/>
            <person name="Wang H."/>
            <person name="Wang A."/>
            <person name="Jiang F."/>
            <person name="Liu H."/>
            <person name="Zhao H."/>
            <person name="Xu D."/>
            <person name="Zhang Y."/>
        </authorList>
    </citation>
    <scope>NUCLEOTIDE SEQUENCE [LARGE SCALE GENOMIC DNA]</scope>
    <source>
        <strain evidence="2">cv. Yunnan</strain>
    </source>
</reference>
<protein>
    <submittedName>
        <fullName evidence="1">Uncharacterized protein</fullName>
    </submittedName>
</protein>